<dbReference type="EMBL" id="JABTTQ020002412">
    <property type="protein sequence ID" value="KAK6124252.1"/>
    <property type="molecule type" value="Genomic_DNA"/>
</dbReference>
<gene>
    <name evidence="2" type="ORF">DH2020_042004</name>
</gene>
<dbReference type="CDD" id="cd09272">
    <property type="entry name" value="RNase_HI_RT_Ty1"/>
    <property type="match status" value="1"/>
</dbReference>
<proteinExistence type="predicted"/>
<dbReference type="SUPFAM" id="SSF56672">
    <property type="entry name" value="DNA/RNA polymerases"/>
    <property type="match status" value="1"/>
</dbReference>
<dbReference type="Proteomes" id="UP001318860">
    <property type="component" value="Unassembled WGS sequence"/>
</dbReference>
<protein>
    <recommendedName>
        <fullName evidence="1">Reverse transcriptase Ty1/copia-type domain-containing protein</fullName>
    </recommendedName>
</protein>
<dbReference type="PANTHER" id="PTHR11439">
    <property type="entry name" value="GAG-POL-RELATED RETROTRANSPOSON"/>
    <property type="match status" value="1"/>
</dbReference>
<evidence type="ECO:0000259" key="1">
    <source>
        <dbReference type="Pfam" id="PF07727"/>
    </source>
</evidence>
<dbReference type="InterPro" id="IPR043502">
    <property type="entry name" value="DNA/RNA_pol_sf"/>
</dbReference>
<reference evidence="2 3" key="1">
    <citation type="journal article" date="2021" name="Comput. Struct. Biotechnol. J.">
        <title>De novo genome assembly of the potent medicinal plant Rehmannia glutinosa using nanopore technology.</title>
        <authorList>
            <person name="Ma L."/>
            <person name="Dong C."/>
            <person name="Song C."/>
            <person name="Wang X."/>
            <person name="Zheng X."/>
            <person name="Niu Y."/>
            <person name="Chen S."/>
            <person name="Feng W."/>
        </authorList>
    </citation>
    <scope>NUCLEOTIDE SEQUENCE [LARGE SCALE GENOMIC DNA]</scope>
    <source>
        <strain evidence="2">DH-2019</strain>
    </source>
</reference>
<name>A0ABR0UPJ7_REHGL</name>
<evidence type="ECO:0000313" key="3">
    <source>
        <dbReference type="Proteomes" id="UP001318860"/>
    </source>
</evidence>
<comment type="caution">
    <text evidence="2">The sequence shown here is derived from an EMBL/GenBank/DDBJ whole genome shotgun (WGS) entry which is preliminary data.</text>
</comment>
<dbReference type="PANTHER" id="PTHR11439:SF500">
    <property type="entry name" value="RNA-DIRECTED DNA POLYMERASE"/>
    <property type="match status" value="1"/>
</dbReference>
<organism evidence="2 3">
    <name type="scientific">Rehmannia glutinosa</name>
    <name type="common">Chinese foxglove</name>
    <dbReference type="NCBI Taxonomy" id="99300"/>
    <lineage>
        <taxon>Eukaryota</taxon>
        <taxon>Viridiplantae</taxon>
        <taxon>Streptophyta</taxon>
        <taxon>Embryophyta</taxon>
        <taxon>Tracheophyta</taxon>
        <taxon>Spermatophyta</taxon>
        <taxon>Magnoliopsida</taxon>
        <taxon>eudicotyledons</taxon>
        <taxon>Gunneridae</taxon>
        <taxon>Pentapetalae</taxon>
        <taxon>asterids</taxon>
        <taxon>lamiids</taxon>
        <taxon>Lamiales</taxon>
        <taxon>Orobanchaceae</taxon>
        <taxon>Rehmannieae</taxon>
        <taxon>Rehmannia</taxon>
    </lineage>
</organism>
<accession>A0ABR0UPJ7</accession>
<feature type="domain" description="Reverse transcriptase Ty1/copia-type" evidence="1">
    <location>
        <begin position="11"/>
        <end position="88"/>
    </location>
</feature>
<sequence>MKEEFTALQKNNTWILTYLPHGKNVVGCKWVYKIKKHADGSVAKYKARLVAQGFSQAPGFDFKDTFSPVVKPTTIRVIITLAVTFSWPNLGELHHFLGIEINKTPQGLHLSQGSYVKELLQRAHMCTAKRCPTPMVASLRLSKFTGDPSIDGTSYRSIVGALQYVTITRPEISYSVNKVSQYMVNPLDSHWKAVKRILRYLAGTPDVGLNFTAATHLILTAFSDSDWAADLDDRRSTSGFCVYLGSNLASWSSKNQHTVSKSSTEAEYRSLAQATSEVTWLSSLLHELNFQFTKIPVIWVDNLSTISLASNPVLHARTKHIELDIHFVREKVAAQHIQIQHVPSSIKVATYLLNH</sequence>
<evidence type="ECO:0000313" key="2">
    <source>
        <dbReference type="EMBL" id="KAK6124252.1"/>
    </source>
</evidence>
<dbReference type="Pfam" id="PF07727">
    <property type="entry name" value="RVT_2"/>
    <property type="match status" value="1"/>
</dbReference>
<dbReference type="InterPro" id="IPR013103">
    <property type="entry name" value="RVT_2"/>
</dbReference>
<keyword evidence="3" id="KW-1185">Reference proteome</keyword>